<accession>A0A380TLM9</accession>
<protein>
    <submittedName>
        <fullName evidence="2">Uncharacterized protein</fullName>
    </submittedName>
</protein>
<evidence type="ECO:0000313" key="2">
    <source>
        <dbReference type="EMBL" id="SUS08643.1"/>
    </source>
</evidence>
<evidence type="ECO:0000256" key="1">
    <source>
        <dbReference type="SAM" id="MobiDB-lite"/>
    </source>
</evidence>
<reference evidence="2" key="1">
    <citation type="submission" date="2018-07" db="EMBL/GenBank/DDBJ databases">
        <authorList>
            <person name="Quirk P.G."/>
            <person name="Krulwich T.A."/>
        </authorList>
    </citation>
    <scope>NUCLEOTIDE SEQUENCE</scope>
</reference>
<proteinExistence type="predicted"/>
<organism evidence="2">
    <name type="scientific">metagenome</name>
    <dbReference type="NCBI Taxonomy" id="256318"/>
    <lineage>
        <taxon>unclassified sequences</taxon>
        <taxon>metagenomes</taxon>
    </lineage>
</organism>
<gene>
    <name evidence="2" type="ORF">DF3PB_80011</name>
</gene>
<dbReference type="AlphaFoldDB" id="A0A380TLM9"/>
<dbReference type="EMBL" id="UIDG01000634">
    <property type="protein sequence ID" value="SUS08643.1"/>
    <property type="molecule type" value="Genomic_DNA"/>
</dbReference>
<sequence length="161" mass="16869">MTFCTGHMGYISGPLKRAGDVDAVEREFGNGRTPAFHRPPVGERAAIPGLRAGSAGPDRQGLPPRLNRRLTIEPAPMHHAGGDGSPQRGARGNTVRRTLEGTKSVAAPATVGAEPEARSHATGKPGRQGRNGSDAQARRPAIAIVTLFATGVCRKRGSPKR</sequence>
<name>A0A380TLM9_9ZZZZ</name>
<feature type="region of interest" description="Disordered" evidence="1">
    <location>
        <begin position="70"/>
        <end position="139"/>
    </location>
</feature>